<keyword evidence="3" id="KW-1185">Reference proteome</keyword>
<feature type="compositionally biased region" description="Basic and acidic residues" evidence="1">
    <location>
        <begin position="60"/>
        <end position="77"/>
    </location>
</feature>
<name>A0A8C5ITC6_JUNHY</name>
<evidence type="ECO:0000313" key="3">
    <source>
        <dbReference type="Proteomes" id="UP000694408"/>
    </source>
</evidence>
<evidence type="ECO:0000313" key="2">
    <source>
        <dbReference type="Ensembl" id="ENSJHYP00000006886.1"/>
    </source>
</evidence>
<feature type="region of interest" description="Disordered" evidence="1">
    <location>
        <begin position="56"/>
        <end position="101"/>
    </location>
</feature>
<dbReference type="Proteomes" id="UP000694408">
    <property type="component" value="Unplaced"/>
</dbReference>
<proteinExistence type="predicted"/>
<protein>
    <submittedName>
        <fullName evidence="2">Uncharacterized protein</fullName>
    </submittedName>
</protein>
<accession>A0A8C5ITC6</accession>
<organism evidence="2 3">
    <name type="scientific">Junco hyemalis</name>
    <name type="common">Dark-eyed junco</name>
    <dbReference type="NCBI Taxonomy" id="40217"/>
    <lineage>
        <taxon>Eukaryota</taxon>
        <taxon>Metazoa</taxon>
        <taxon>Chordata</taxon>
        <taxon>Craniata</taxon>
        <taxon>Vertebrata</taxon>
        <taxon>Euteleostomi</taxon>
        <taxon>Archelosauria</taxon>
        <taxon>Archosauria</taxon>
        <taxon>Dinosauria</taxon>
        <taxon>Saurischia</taxon>
        <taxon>Theropoda</taxon>
        <taxon>Coelurosauria</taxon>
        <taxon>Aves</taxon>
        <taxon>Neognathae</taxon>
        <taxon>Neoaves</taxon>
        <taxon>Telluraves</taxon>
        <taxon>Australaves</taxon>
        <taxon>Passeriformes</taxon>
        <taxon>Passerellidae</taxon>
        <taxon>Junco</taxon>
    </lineage>
</organism>
<dbReference type="AlphaFoldDB" id="A0A8C5ITC6"/>
<reference evidence="2" key="1">
    <citation type="submission" date="2025-08" db="UniProtKB">
        <authorList>
            <consortium name="Ensembl"/>
        </authorList>
    </citation>
    <scope>IDENTIFICATION</scope>
</reference>
<sequence>MCGQWANQNSKLGTTCCSYLGCFLQPERRRSAGPARCRPPCSPGMLITPSPVLPALLPGRGERRGAAGDKASRERIRTPRRSGLAASSCPRKQMQHPEPHC</sequence>
<evidence type="ECO:0000256" key="1">
    <source>
        <dbReference type="SAM" id="MobiDB-lite"/>
    </source>
</evidence>
<dbReference type="Ensembl" id="ENSJHYT00000008407.1">
    <property type="protein sequence ID" value="ENSJHYP00000006886.1"/>
    <property type="gene ID" value="ENSJHYG00000005542.1"/>
</dbReference>
<reference evidence="2" key="2">
    <citation type="submission" date="2025-09" db="UniProtKB">
        <authorList>
            <consortium name="Ensembl"/>
        </authorList>
    </citation>
    <scope>IDENTIFICATION</scope>
</reference>